<dbReference type="HOGENOM" id="CLU_001485_27_0_1"/>
<evidence type="ECO:0000313" key="9">
    <source>
        <dbReference type="Proteomes" id="UP000054279"/>
    </source>
</evidence>
<organism evidence="8 9">
    <name type="scientific">Sphaerobolus stellatus (strain SS14)</name>
    <dbReference type="NCBI Taxonomy" id="990650"/>
    <lineage>
        <taxon>Eukaryota</taxon>
        <taxon>Fungi</taxon>
        <taxon>Dikarya</taxon>
        <taxon>Basidiomycota</taxon>
        <taxon>Agaricomycotina</taxon>
        <taxon>Agaricomycetes</taxon>
        <taxon>Phallomycetidae</taxon>
        <taxon>Geastrales</taxon>
        <taxon>Sphaerobolaceae</taxon>
        <taxon>Sphaerobolus</taxon>
    </lineage>
</organism>
<dbReference type="GO" id="GO:0005875">
    <property type="term" value="C:microtubule associated complex"/>
    <property type="evidence" value="ECO:0007669"/>
    <property type="project" value="TreeGrafter"/>
</dbReference>
<feature type="region of interest" description="Disordered" evidence="6">
    <location>
        <begin position="569"/>
        <end position="658"/>
    </location>
</feature>
<evidence type="ECO:0000256" key="5">
    <source>
        <dbReference type="SAM" id="Coils"/>
    </source>
</evidence>
<feature type="binding site" evidence="3">
    <location>
        <begin position="87"/>
        <end position="94"/>
    </location>
    <ligand>
        <name>ATP</name>
        <dbReference type="ChEBI" id="CHEBI:30616"/>
    </ligand>
</feature>
<dbReference type="EMBL" id="KN837156">
    <property type="protein sequence ID" value="KIJ38885.1"/>
    <property type="molecule type" value="Genomic_DNA"/>
</dbReference>
<dbReference type="InterPro" id="IPR036961">
    <property type="entry name" value="Kinesin_motor_dom_sf"/>
</dbReference>
<evidence type="ECO:0000259" key="7">
    <source>
        <dbReference type="PROSITE" id="PS50067"/>
    </source>
</evidence>
<feature type="compositionally biased region" description="Basic residues" evidence="6">
    <location>
        <begin position="595"/>
        <end position="604"/>
    </location>
</feature>
<dbReference type="Gene3D" id="3.40.850.10">
    <property type="entry name" value="Kinesin motor domain"/>
    <property type="match status" value="1"/>
</dbReference>
<dbReference type="GO" id="GO:0051231">
    <property type="term" value="P:spindle elongation"/>
    <property type="evidence" value="ECO:0007669"/>
    <property type="project" value="TreeGrafter"/>
</dbReference>
<reference evidence="8 9" key="1">
    <citation type="submission" date="2014-06" db="EMBL/GenBank/DDBJ databases">
        <title>Evolutionary Origins and Diversification of the Mycorrhizal Mutualists.</title>
        <authorList>
            <consortium name="DOE Joint Genome Institute"/>
            <consortium name="Mycorrhizal Genomics Consortium"/>
            <person name="Kohler A."/>
            <person name="Kuo A."/>
            <person name="Nagy L.G."/>
            <person name="Floudas D."/>
            <person name="Copeland A."/>
            <person name="Barry K.W."/>
            <person name="Cichocki N."/>
            <person name="Veneault-Fourrey C."/>
            <person name="LaButti K."/>
            <person name="Lindquist E.A."/>
            <person name="Lipzen A."/>
            <person name="Lundell T."/>
            <person name="Morin E."/>
            <person name="Murat C."/>
            <person name="Riley R."/>
            <person name="Ohm R."/>
            <person name="Sun H."/>
            <person name="Tunlid A."/>
            <person name="Henrissat B."/>
            <person name="Grigoriev I.V."/>
            <person name="Hibbett D.S."/>
            <person name="Martin F."/>
        </authorList>
    </citation>
    <scope>NUCLEOTIDE SEQUENCE [LARGE SCALE GENOMIC DNA]</scope>
    <source>
        <strain evidence="8 9">SS14</strain>
    </source>
</reference>
<feature type="coiled-coil region" evidence="5">
    <location>
        <begin position="411"/>
        <end position="491"/>
    </location>
</feature>
<evidence type="ECO:0000256" key="4">
    <source>
        <dbReference type="RuleBase" id="RU000394"/>
    </source>
</evidence>
<evidence type="ECO:0000256" key="2">
    <source>
        <dbReference type="ARBA" id="ARBA00022840"/>
    </source>
</evidence>
<keyword evidence="9" id="KW-1185">Reference proteome</keyword>
<evidence type="ECO:0000256" key="1">
    <source>
        <dbReference type="ARBA" id="ARBA00022741"/>
    </source>
</evidence>
<dbReference type="Proteomes" id="UP000054279">
    <property type="component" value="Unassembled WGS sequence"/>
</dbReference>
<gene>
    <name evidence="8" type="ORF">M422DRAFT_230962</name>
</gene>
<dbReference type="GO" id="GO:0005874">
    <property type="term" value="C:microtubule"/>
    <property type="evidence" value="ECO:0007669"/>
    <property type="project" value="UniProtKB-KW"/>
</dbReference>
<proteinExistence type="inferred from homology"/>
<dbReference type="InterPro" id="IPR019821">
    <property type="entry name" value="Kinesin_motor_CS"/>
</dbReference>
<feature type="region of interest" description="Disordered" evidence="6">
    <location>
        <begin position="390"/>
        <end position="409"/>
    </location>
</feature>
<keyword evidence="3 4" id="KW-0505">Motor protein</keyword>
<dbReference type="InterPro" id="IPR027640">
    <property type="entry name" value="Kinesin-like_fam"/>
</dbReference>
<dbReference type="AlphaFoldDB" id="A0A0C9VM14"/>
<dbReference type="CDD" id="cd00106">
    <property type="entry name" value="KISc"/>
    <property type="match status" value="1"/>
</dbReference>
<feature type="compositionally biased region" description="Basic and acidic residues" evidence="6">
    <location>
        <begin position="646"/>
        <end position="658"/>
    </location>
</feature>
<dbReference type="GO" id="GO:0008017">
    <property type="term" value="F:microtubule binding"/>
    <property type="evidence" value="ECO:0007669"/>
    <property type="project" value="InterPro"/>
</dbReference>
<feature type="compositionally biased region" description="Acidic residues" evidence="6">
    <location>
        <begin position="632"/>
        <end position="645"/>
    </location>
</feature>
<dbReference type="OrthoDB" id="3176171at2759"/>
<dbReference type="PROSITE" id="PS50067">
    <property type="entry name" value="KINESIN_MOTOR_2"/>
    <property type="match status" value="1"/>
</dbReference>
<dbReference type="SMART" id="SM00129">
    <property type="entry name" value="KISc"/>
    <property type="match status" value="1"/>
</dbReference>
<protein>
    <recommendedName>
        <fullName evidence="4">Kinesin-like protein</fullName>
    </recommendedName>
</protein>
<feature type="domain" description="Kinesin motor" evidence="7">
    <location>
        <begin position="4"/>
        <end position="325"/>
    </location>
</feature>
<keyword evidence="1 3" id="KW-0547">Nucleotide-binding</keyword>
<dbReference type="GO" id="GO:0007018">
    <property type="term" value="P:microtubule-based movement"/>
    <property type="evidence" value="ECO:0007669"/>
    <property type="project" value="InterPro"/>
</dbReference>
<name>A0A0C9VM14_SPHS4</name>
<evidence type="ECO:0000256" key="3">
    <source>
        <dbReference type="PROSITE-ProRule" id="PRU00283"/>
    </source>
</evidence>
<dbReference type="Pfam" id="PF00225">
    <property type="entry name" value="Kinesin"/>
    <property type="match status" value="1"/>
</dbReference>
<keyword evidence="4" id="KW-0493">Microtubule</keyword>
<dbReference type="SUPFAM" id="SSF52540">
    <property type="entry name" value="P-loop containing nucleoside triphosphate hydrolases"/>
    <property type="match status" value="1"/>
</dbReference>
<accession>A0A0C9VM14</accession>
<dbReference type="PROSITE" id="PS00411">
    <property type="entry name" value="KINESIN_MOTOR_1"/>
    <property type="match status" value="1"/>
</dbReference>
<feature type="compositionally biased region" description="Polar residues" evidence="6">
    <location>
        <begin position="569"/>
        <end position="585"/>
    </location>
</feature>
<evidence type="ECO:0000256" key="6">
    <source>
        <dbReference type="SAM" id="MobiDB-lite"/>
    </source>
</evidence>
<dbReference type="InterPro" id="IPR001752">
    <property type="entry name" value="Kinesin_motor_dom"/>
</dbReference>
<dbReference type="PANTHER" id="PTHR47969:SF9">
    <property type="entry name" value="KINESIN-LIKE PROTEIN"/>
    <property type="match status" value="1"/>
</dbReference>
<dbReference type="GO" id="GO:0003777">
    <property type="term" value="F:microtubule motor activity"/>
    <property type="evidence" value="ECO:0007669"/>
    <property type="project" value="InterPro"/>
</dbReference>
<dbReference type="PANTHER" id="PTHR47969">
    <property type="entry name" value="CHROMOSOME-ASSOCIATED KINESIN KIF4A-RELATED"/>
    <property type="match status" value="1"/>
</dbReference>
<keyword evidence="5" id="KW-0175">Coiled coil</keyword>
<sequence length="658" mass="72577">MAAKVKVSARLRPFVNNETSDDAVIVNPEEGTISISNPRPGATDRFKFSFTSCYDQSATQEEIFMRDVQPLIEHAFNGLVCTVFAYGVTSSGKTHTIQGNVSEPGIIPRVVKAILERKHLMDQGSVSIAVSYMEIYKDDVYDLLVARENAPKLPIREDMNGKIFVANLSEKSIGSFQEFDRIYSHACKSRSTGSTNLNRASSRSHALLTLTVTKLDVSANKVLIGKVNLVDLAGSENNKLTGNDPSRMAESSAINKSLTVLGQVVHALNTGASRIPYRDSKLTRILQDALGGSSIGLLICNLAPGVKFRQDTLNTLNFATRTKQIENRPVVNERDTRPAAKPHFAAAAPARAPLGPRQSAAHARISMGGAGTGSHIPKLNGFGYNPASARPSLGGQFAPSAPPKPDPLENLEEKITKAVQQEVERRLAERETQERQRIDELERLERERTAELERQAEEQRAALMKKHDELNKLLKKTLRKAEKENQRVSEGDSLEAKVLSPKTAKRIAMSYVSLGRAYLTTKQPDYSEALSYWQKAEGYVPDNKALKKRIAELQIAIREGIPFRMLKSARTSHSVDSPSVASPSGSRDHKESQRLRLRHRKASAKAKGELVQTPSPSKKKRDAAKQQKEDVFLDSDEEMEAACDEESSKERATSEMLA</sequence>
<comment type="similarity">
    <text evidence="3 4">Belongs to the TRAFAC class myosin-kinesin ATPase superfamily. Kinesin family.</text>
</comment>
<evidence type="ECO:0000313" key="8">
    <source>
        <dbReference type="EMBL" id="KIJ38885.1"/>
    </source>
</evidence>
<dbReference type="GO" id="GO:0005524">
    <property type="term" value="F:ATP binding"/>
    <property type="evidence" value="ECO:0007669"/>
    <property type="project" value="UniProtKB-UniRule"/>
</dbReference>
<dbReference type="GO" id="GO:0007052">
    <property type="term" value="P:mitotic spindle organization"/>
    <property type="evidence" value="ECO:0007669"/>
    <property type="project" value="TreeGrafter"/>
</dbReference>
<keyword evidence="2 3" id="KW-0067">ATP-binding</keyword>
<dbReference type="PRINTS" id="PR00380">
    <property type="entry name" value="KINESINHEAVY"/>
</dbReference>
<dbReference type="InterPro" id="IPR027417">
    <property type="entry name" value="P-loop_NTPase"/>
</dbReference>